<dbReference type="SMART" id="SM00382">
    <property type="entry name" value="AAA"/>
    <property type="match status" value="1"/>
</dbReference>
<evidence type="ECO:0000259" key="8">
    <source>
        <dbReference type="PROSITE" id="PS50893"/>
    </source>
</evidence>
<protein>
    <recommendedName>
        <fullName evidence="7">Spermidine/putrescine import ATP-binding protein PotA</fullName>
        <ecNumber evidence="7">7.6.2.11</ecNumber>
    </recommendedName>
</protein>
<keyword evidence="5 7" id="KW-1278">Translocase</keyword>
<evidence type="ECO:0000256" key="4">
    <source>
        <dbReference type="ARBA" id="ARBA00022840"/>
    </source>
</evidence>
<keyword evidence="2 7" id="KW-1003">Cell membrane</keyword>
<evidence type="ECO:0000256" key="3">
    <source>
        <dbReference type="ARBA" id="ARBA00022741"/>
    </source>
</evidence>
<dbReference type="InterPro" id="IPR005893">
    <property type="entry name" value="PotA-like"/>
</dbReference>
<dbReference type="InterPro" id="IPR017871">
    <property type="entry name" value="ABC_transporter-like_CS"/>
</dbReference>
<dbReference type="InterPro" id="IPR003593">
    <property type="entry name" value="AAA+_ATPase"/>
</dbReference>
<evidence type="ECO:0000313" key="9">
    <source>
        <dbReference type="EMBL" id="MFO3665731.1"/>
    </source>
</evidence>
<feature type="domain" description="ABC transporter" evidence="8">
    <location>
        <begin position="5"/>
        <end position="235"/>
    </location>
</feature>
<keyword evidence="4 7" id="KW-0067">ATP-binding</keyword>
<evidence type="ECO:0000256" key="2">
    <source>
        <dbReference type="ARBA" id="ARBA00022475"/>
    </source>
</evidence>
<comment type="similarity">
    <text evidence="7">Belongs to the ABC transporter superfamily. Spermidine/putrescine importer (TC 3.A.1.11.1) family.</text>
</comment>
<dbReference type="SUPFAM" id="SSF50331">
    <property type="entry name" value="MOP-like"/>
    <property type="match status" value="1"/>
</dbReference>
<dbReference type="InterPro" id="IPR017879">
    <property type="entry name" value="PotA_ATP-bd"/>
</dbReference>
<comment type="catalytic activity">
    <reaction evidence="7">
        <text>ATP + H2O + polyamine-[polyamine-binding protein]Side 1 = ADP + phosphate + polyamineSide 2 + [polyamine-binding protein]Side 1.</text>
        <dbReference type="EC" id="7.6.2.11"/>
    </reaction>
</comment>
<evidence type="ECO:0000256" key="1">
    <source>
        <dbReference type="ARBA" id="ARBA00022448"/>
    </source>
</evidence>
<comment type="caution">
    <text evidence="9">The sequence shown here is derived from an EMBL/GenBank/DDBJ whole genome shotgun (WGS) entry which is preliminary data.</text>
</comment>
<dbReference type="InterPro" id="IPR027417">
    <property type="entry name" value="P-loop_NTPase"/>
</dbReference>
<sequence length="355" mass="39995">MSEVLQLRNIDKFYDEKQILKSIDLDVERGEFLTLIGPSGCGKTTTLRIIGGFEKPDSGEVIFEGKDISNIPPNERNINTVFQNYALFPHLNVFDNVAFGLRIKKTKESEIKKKVEKALYLVDLAKYGNRDISRLSGGQKQRVAIARALVNEPEIILFDEPLGALDLKLRKRMQIELKNIQKEVGITFIYVTHDQEEALSMSDKIAVMNKGIIEQFGTPQYIYEEPVNAFVANFLGDSNIFHGKMVDRSKVNFLDHDYPCVDKVKPGKNVSVMLRPEYLYLAEDASLKGSVQNSMFKGTYYDIRVCGKDFSINVHNPEDVAIGTNVSVAIDPDAIHVMEERSNLQTNIEPGGIRA</sequence>
<dbReference type="InterPro" id="IPR003439">
    <property type="entry name" value="ABC_transporter-like_ATP-bd"/>
</dbReference>
<dbReference type="GO" id="GO:0005524">
    <property type="term" value="F:ATP binding"/>
    <property type="evidence" value="ECO:0007669"/>
    <property type="project" value="UniProtKB-KW"/>
</dbReference>
<evidence type="ECO:0000313" key="10">
    <source>
        <dbReference type="Proteomes" id="UP001637996"/>
    </source>
</evidence>
<dbReference type="CDD" id="cd03300">
    <property type="entry name" value="ABC_PotA_N"/>
    <property type="match status" value="1"/>
</dbReference>
<dbReference type="Gene3D" id="2.40.50.100">
    <property type="match status" value="1"/>
</dbReference>
<dbReference type="Proteomes" id="UP001637996">
    <property type="component" value="Unassembled WGS sequence"/>
</dbReference>
<comment type="subunit">
    <text evidence="7">The complex is composed of two ATP-binding proteins (PotA), two transmembrane proteins (PotB and PotC) and a solute-binding protein (PotD).</text>
</comment>
<dbReference type="PANTHER" id="PTHR42781">
    <property type="entry name" value="SPERMIDINE/PUTRESCINE IMPORT ATP-BINDING PROTEIN POTA"/>
    <property type="match status" value="1"/>
</dbReference>
<organism evidence="9 10">
    <name type="scientific">Anaerococcus martiniensis</name>
    <dbReference type="NCBI Taxonomy" id="3115615"/>
    <lineage>
        <taxon>Bacteria</taxon>
        <taxon>Bacillati</taxon>
        <taxon>Bacillota</taxon>
        <taxon>Tissierellia</taxon>
        <taxon>Tissierellales</taxon>
        <taxon>Peptoniphilaceae</taxon>
        <taxon>Anaerococcus</taxon>
    </lineage>
</organism>
<keyword evidence="3 7" id="KW-0547">Nucleotide-binding</keyword>
<evidence type="ECO:0000256" key="5">
    <source>
        <dbReference type="ARBA" id="ARBA00022967"/>
    </source>
</evidence>
<evidence type="ECO:0000256" key="7">
    <source>
        <dbReference type="RuleBase" id="RU364083"/>
    </source>
</evidence>
<dbReference type="PROSITE" id="PS00211">
    <property type="entry name" value="ABC_TRANSPORTER_1"/>
    <property type="match status" value="1"/>
</dbReference>
<dbReference type="EC" id="7.6.2.11" evidence="7"/>
<dbReference type="PROSITE" id="PS50893">
    <property type="entry name" value="ABC_TRANSPORTER_2"/>
    <property type="match status" value="1"/>
</dbReference>
<dbReference type="NCBIfam" id="TIGR01187">
    <property type="entry name" value="potA"/>
    <property type="match status" value="1"/>
</dbReference>
<dbReference type="RefSeq" id="WP_410031415.1">
    <property type="nucleotide sequence ID" value="NZ_JBGMEI010000006.1"/>
</dbReference>
<evidence type="ECO:0000256" key="6">
    <source>
        <dbReference type="ARBA" id="ARBA00023136"/>
    </source>
</evidence>
<keyword evidence="6 7" id="KW-0472">Membrane</keyword>
<dbReference type="InterPro" id="IPR013611">
    <property type="entry name" value="Transp-assoc_OB_typ2"/>
</dbReference>
<comment type="function">
    <text evidence="7">Part of the ABC transporter complex PotABCD involved in spermidine/putrescine import. Responsible for energy coupling to the transport system.</text>
</comment>
<accession>A0ABW9MAD6</accession>
<reference evidence="9 10" key="1">
    <citation type="journal article" date="2025" name="Anaerobe">
        <title>Description of Anaerococcus kampingiae sp. nov., Anaerococcus groningensis sp. nov., Anaerococcus martiniensis sp. nov., and Anaerococcus cruorum sp. nov., isolated from human clinical specimens.</title>
        <authorList>
            <person name="Boiten K.E."/>
            <person name="Meijer J."/>
            <person name="van Wezel E.M."/>
            <person name="Veloo A.C.M."/>
        </authorList>
    </citation>
    <scope>NUCLEOTIDE SEQUENCE [LARGE SCALE GENOMIC DNA]</scope>
    <source>
        <strain evidence="9 10">ENR0831</strain>
    </source>
</reference>
<dbReference type="Pfam" id="PF00005">
    <property type="entry name" value="ABC_tran"/>
    <property type="match status" value="1"/>
</dbReference>
<dbReference type="SUPFAM" id="SSF52540">
    <property type="entry name" value="P-loop containing nucleoside triphosphate hydrolases"/>
    <property type="match status" value="1"/>
</dbReference>
<dbReference type="Pfam" id="PF08402">
    <property type="entry name" value="TOBE_2"/>
    <property type="match status" value="1"/>
</dbReference>
<keyword evidence="10" id="KW-1185">Reference proteome</keyword>
<proteinExistence type="inferred from homology"/>
<dbReference type="InterPro" id="IPR050093">
    <property type="entry name" value="ABC_SmlMolc_Importer"/>
</dbReference>
<keyword evidence="1 7" id="KW-0813">Transport</keyword>
<dbReference type="EMBL" id="JBGMEI010000006">
    <property type="protein sequence ID" value="MFO3665731.1"/>
    <property type="molecule type" value="Genomic_DNA"/>
</dbReference>
<gene>
    <name evidence="7" type="primary">potA</name>
    <name evidence="9" type="ORF">ACCQ41_05675</name>
</gene>
<dbReference type="InterPro" id="IPR008995">
    <property type="entry name" value="Mo/tungstate-bd_C_term_dom"/>
</dbReference>
<name>A0ABW9MAD6_9FIRM</name>
<dbReference type="Gene3D" id="3.40.50.300">
    <property type="entry name" value="P-loop containing nucleotide triphosphate hydrolases"/>
    <property type="match status" value="1"/>
</dbReference>
<dbReference type="PANTHER" id="PTHR42781:SF4">
    <property type="entry name" value="SPERMIDINE_PUTRESCINE IMPORT ATP-BINDING PROTEIN POTA"/>
    <property type="match status" value="1"/>
</dbReference>